<keyword evidence="3" id="KW-0378">Hydrolase</keyword>
<protein>
    <submittedName>
        <fullName evidence="3">Putative DNA endonuclease SmrA</fullName>
        <ecNumber evidence="3">3.1.-.-</ecNumber>
    </submittedName>
</protein>
<dbReference type="InterPro" id="IPR036063">
    <property type="entry name" value="Smr_dom_sf"/>
</dbReference>
<evidence type="ECO:0000313" key="4">
    <source>
        <dbReference type="Proteomes" id="UP000199754"/>
    </source>
</evidence>
<dbReference type="KEGG" id="spse:SULPSESMR1_03197"/>
<accession>A0A221K4N8</accession>
<keyword evidence="3" id="KW-0255">Endonuclease</keyword>
<organism evidence="3 4">
    <name type="scientific">Pseudosulfitobacter pseudonitzschiae</name>
    <dbReference type="NCBI Taxonomy" id="1402135"/>
    <lineage>
        <taxon>Bacteria</taxon>
        <taxon>Pseudomonadati</taxon>
        <taxon>Pseudomonadota</taxon>
        <taxon>Alphaproteobacteria</taxon>
        <taxon>Rhodobacterales</taxon>
        <taxon>Roseobacteraceae</taxon>
        <taxon>Pseudosulfitobacter</taxon>
    </lineage>
</organism>
<evidence type="ECO:0000256" key="1">
    <source>
        <dbReference type="SAM" id="MobiDB-lite"/>
    </source>
</evidence>
<dbReference type="Pfam" id="PF01713">
    <property type="entry name" value="Smr"/>
    <property type="match status" value="1"/>
</dbReference>
<dbReference type="SMART" id="SM00463">
    <property type="entry name" value="SMR"/>
    <property type="match status" value="1"/>
</dbReference>
<dbReference type="PROSITE" id="PS50828">
    <property type="entry name" value="SMR"/>
    <property type="match status" value="1"/>
</dbReference>
<dbReference type="Proteomes" id="UP000199754">
    <property type="component" value="Chromosome"/>
</dbReference>
<keyword evidence="4" id="KW-1185">Reference proteome</keyword>
<dbReference type="PANTHER" id="PTHR35562">
    <property type="entry name" value="DNA ENDONUCLEASE SMRA-RELATED"/>
    <property type="match status" value="1"/>
</dbReference>
<sequence length="196" mass="22127">MTRRRLRPDELELWRKVTEKAERLDTGAAMKQALEVTRADPPQPRVTPRFETLPKPAVSKGQPAITRDVLHPLAERLSKAQVQMDRKAFDQMRRGKLKPEGRIDLHGMTLDHAHPALTRFILSSQASGKRLVLVITGKGKSRDEGGPIPVRFGVLRHQVPQWLSMAPLAQAVLQITPANIRHGGTGAYYVYLRKRR</sequence>
<feature type="region of interest" description="Disordered" evidence="1">
    <location>
        <begin position="37"/>
        <end position="61"/>
    </location>
</feature>
<dbReference type="SUPFAM" id="SSF160443">
    <property type="entry name" value="SMR domain-like"/>
    <property type="match status" value="1"/>
</dbReference>
<dbReference type="RefSeq" id="WP_089421731.1">
    <property type="nucleotide sequence ID" value="NZ_CP022415.1"/>
</dbReference>
<dbReference type="EMBL" id="CP022415">
    <property type="protein sequence ID" value="ASM73974.1"/>
    <property type="molecule type" value="Genomic_DNA"/>
</dbReference>
<gene>
    <name evidence="3" type="primary">smrA</name>
    <name evidence="3" type="ORF">SULPSESMR1_03197</name>
</gene>
<dbReference type="InterPro" id="IPR002625">
    <property type="entry name" value="Smr_dom"/>
</dbReference>
<feature type="domain" description="Smr" evidence="2">
    <location>
        <begin position="103"/>
        <end position="193"/>
    </location>
</feature>
<dbReference type="STRING" id="1402135.SAMN05444149_104224"/>
<evidence type="ECO:0000259" key="2">
    <source>
        <dbReference type="PROSITE" id="PS50828"/>
    </source>
</evidence>
<dbReference type="GO" id="GO:0016787">
    <property type="term" value="F:hydrolase activity"/>
    <property type="evidence" value="ECO:0007669"/>
    <property type="project" value="UniProtKB-KW"/>
</dbReference>
<name>A0A221K4N8_9RHOB</name>
<keyword evidence="3" id="KW-0540">Nuclease</keyword>
<dbReference type="EC" id="3.1.-.-" evidence="3"/>
<dbReference type="eggNOG" id="COG2840">
    <property type="taxonomic scope" value="Bacteria"/>
</dbReference>
<dbReference type="AlphaFoldDB" id="A0A221K4N8"/>
<reference evidence="3 4" key="1">
    <citation type="submission" date="2017-07" db="EMBL/GenBank/DDBJ databases">
        <title>Genome Sequence of Sulfitobacter pseudonitzschiae Strain SMR1 Isolated from a culture of the Diatom Skeletonema marinoi.</title>
        <authorList>
            <person name="Topel M."/>
            <person name="Pinder M.I.M."/>
            <person name="Johansson O.N."/>
            <person name="Kourtchenko O."/>
            <person name="Godhe A."/>
            <person name="Clarke A.K."/>
        </authorList>
    </citation>
    <scope>NUCLEOTIDE SEQUENCE [LARGE SCALE GENOMIC DNA]</scope>
    <source>
        <strain evidence="3 4">SMR1</strain>
    </source>
</reference>
<dbReference type="OrthoDB" id="7165597at2"/>
<evidence type="ECO:0000313" key="3">
    <source>
        <dbReference type="EMBL" id="ASM73974.1"/>
    </source>
</evidence>
<proteinExistence type="predicted"/>
<dbReference type="PANTHER" id="PTHR35562:SF2">
    <property type="entry name" value="DNA ENDONUCLEASE SMRA-RELATED"/>
    <property type="match status" value="1"/>
</dbReference>
<dbReference type="GO" id="GO:0004519">
    <property type="term" value="F:endonuclease activity"/>
    <property type="evidence" value="ECO:0007669"/>
    <property type="project" value="UniProtKB-KW"/>
</dbReference>
<dbReference type="Gene3D" id="3.30.1370.110">
    <property type="match status" value="1"/>
</dbReference>